<dbReference type="RefSeq" id="WP_169161350.1">
    <property type="nucleotide sequence ID" value="NZ_JABBFW010000010.1"/>
</dbReference>
<dbReference type="CDD" id="cd13558">
    <property type="entry name" value="PBP2_SsuA_like_2"/>
    <property type="match status" value="1"/>
</dbReference>
<dbReference type="GO" id="GO:0016020">
    <property type="term" value="C:membrane"/>
    <property type="evidence" value="ECO:0007669"/>
    <property type="project" value="InterPro"/>
</dbReference>
<evidence type="ECO:0000256" key="4">
    <source>
        <dbReference type="ARBA" id="ARBA00022729"/>
    </source>
</evidence>
<dbReference type="InterPro" id="IPR015168">
    <property type="entry name" value="SsuA/THI5"/>
</dbReference>
<dbReference type="InterPro" id="IPR006311">
    <property type="entry name" value="TAT_signal"/>
</dbReference>
<protein>
    <recommendedName>
        <fullName evidence="6">Putative aliphatic sulfonates-binding protein</fullName>
    </recommendedName>
</protein>
<keyword evidence="3" id="KW-0813">Transport</keyword>
<dbReference type="PANTHER" id="PTHR30024:SF48">
    <property type="entry name" value="ABC TRANSPORTER SUBSTRATE-BINDING PROTEIN"/>
    <property type="match status" value="1"/>
</dbReference>
<dbReference type="GO" id="GO:0042626">
    <property type="term" value="F:ATPase-coupled transmembrane transporter activity"/>
    <property type="evidence" value="ECO:0007669"/>
    <property type="project" value="InterPro"/>
</dbReference>
<evidence type="ECO:0000256" key="3">
    <source>
        <dbReference type="ARBA" id="ARBA00022448"/>
    </source>
</evidence>
<comment type="caution">
    <text evidence="8">The sequence shown here is derived from an EMBL/GenBank/DDBJ whole genome shotgun (WGS) entry which is preliminary data.</text>
</comment>
<accession>A0A848FBZ5</accession>
<dbReference type="Gene3D" id="3.40.190.10">
    <property type="entry name" value="Periplasmic binding protein-like II"/>
    <property type="match status" value="2"/>
</dbReference>
<comment type="function">
    <text evidence="5">Part of a binding-protein-dependent transport system for aliphatic sulfonates. Putative binding protein.</text>
</comment>
<proteinExistence type="inferred from homology"/>
<comment type="similarity">
    <text evidence="2">Belongs to the bacterial solute-binding protein SsuA/TauA family.</text>
</comment>
<evidence type="ECO:0000256" key="2">
    <source>
        <dbReference type="ARBA" id="ARBA00010742"/>
    </source>
</evidence>
<dbReference type="FunFam" id="3.40.190.10:FF:000050">
    <property type="entry name" value="Sulfonate ABC transporter substrate-binding protein"/>
    <property type="match status" value="1"/>
</dbReference>
<evidence type="ECO:0000256" key="6">
    <source>
        <dbReference type="ARBA" id="ARBA00070228"/>
    </source>
</evidence>
<comment type="subcellular location">
    <subcellularLocation>
        <location evidence="1">Periplasm</location>
    </subcellularLocation>
</comment>
<keyword evidence="9" id="KW-1185">Reference proteome</keyword>
<dbReference type="NCBIfam" id="TIGR01728">
    <property type="entry name" value="SsuA_fam"/>
    <property type="match status" value="1"/>
</dbReference>
<dbReference type="GO" id="GO:0042597">
    <property type="term" value="C:periplasmic space"/>
    <property type="evidence" value="ECO:0007669"/>
    <property type="project" value="UniProtKB-SubCell"/>
</dbReference>
<sequence>MNDEPKPGLAVNRGRRAALALGTAALAAPALVRAAGRPVLHAGDQKGGLRALLESADALKDLPYEIQWTEFPAAAPLAEALNAEAVDSGPIGDAPLIFALAQGVRIKAFAANRSDAYGTAVIVRGDSPIRDAAGLKGRSVATNRGSIGHYVTLRTLAAAGLKPSDVQFRFLTPPDAKLALVSGAVDAWATWEPYTAVAESVDGLRVLSNGRGLWSGLSYIAATDTALRDKRELLADFSQRVQRAQAWANGHMGEYAQVQARIIGIPVPAARLAFERRQTRYVPIDAAVIAEQQKAADFYLQAGLLPKRLDVEGTFTRL</sequence>
<dbReference type="InterPro" id="IPR010067">
    <property type="entry name" value="ABC_SsuA_sub-bd"/>
</dbReference>
<evidence type="ECO:0000256" key="5">
    <source>
        <dbReference type="ARBA" id="ARBA00055538"/>
    </source>
</evidence>
<dbReference type="Pfam" id="PF09084">
    <property type="entry name" value="NMT1"/>
    <property type="match status" value="1"/>
</dbReference>
<dbReference type="EMBL" id="JABBFW010000010">
    <property type="protein sequence ID" value="NML16446.1"/>
    <property type="molecule type" value="Genomic_DNA"/>
</dbReference>
<dbReference type="SMART" id="SM00062">
    <property type="entry name" value="PBPb"/>
    <property type="match status" value="1"/>
</dbReference>
<dbReference type="SUPFAM" id="SSF53850">
    <property type="entry name" value="Periplasmic binding protein-like II"/>
    <property type="match status" value="1"/>
</dbReference>
<evidence type="ECO:0000259" key="7">
    <source>
        <dbReference type="SMART" id="SM00062"/>
    </source>
</evidence>
<dbReference type="PROSITE" id="PS51318">
    <property type="entry name" value="TAT"/>
    <property type="match status" value="1"/>
</dbReference>
<name>A0A848FBZ5_9BURK</name>
<dbReference type="Proteomes" id="UP000574067">
    <property type="component" value="Unassembled WGS sequence"/>
</dbReference>
<gene>
    <name evidence="8" type="ORF">HHL10_15795</name>
</gene>
<feature type="domain" description="Solute-binding protein family 3/N-terminal" evidence="7">
    <location>
        <begin position="48"/>
        <end position="251"/>
    </location>
</feature>
<evidence type="ECO:0000313" key="8">
    <source>
        <dbReference type="EMBL" id="NML16446.1"/>
    </source>
</evidence>
<evidence type="ECO:0000313" key="9">
    <source>
        <dbReference type="Proteomes" id="UP000574067"/>
    </source>
</evidence>
<dbReference type="InterPro" id="IPR001638">
    <property type="entry name" value="Solute-binding_3/MltF_N"/>
</dbReference>
<reference evidence="8 9" key="1">
    <citation type="submission" date="2020-04" db="EMBL/GenBank/DDBJ databases">
        <title>Azohydromonas sp. isolated from soil.</title>
        <authorList>
            <person name="Dahal R.H."/>
        </authorList>
    </citation>
    <scope>NUCLEOTIDE SEQUENCE [LARGE SCALE GENOMIC DNA]</scope>
    <source>
        <strain evidence="8 9">G-1-1-14</strain>
    </source>
</reference>
<keyword evidence="4" id="KW-0732">Signal</keyword>
<dbReference type="AlphaFoldDB" id="A0A848FBZ5"/>
<evidence type="ECO:0000256" key="1">
    <source>
        <dbReference type="ARBA" id="ARBA00004418"/>
    </source>
</evidence>
<dbReference type="PANTHER" id="PTHR30024">
    <property type="entry name" value="ALIPHATIC SULFONATES-BINDING PROTEIN-RELATED"/>
    <property type="match status" value="1"/>
</dbReference>
<organism evidence="8 9">
    <name type="scientific">Azohydromonas caseinilytica</name>
    <dbReference type="NCBI Taxonomy" id="2728836"/>
    <lineage>
        <taxon>Bacteria</taxon>
        <taxon>Pseudomonadati</taxon>
        <taxon>Pseudomonadota</taxon>
        <taxon>Betaproteobacteria</taxon>
        <taxon>Burkholderiales</taxon>
        <taxon>Sphaerotilaceae</taxon>
        <taxon>Azohydromonas</taxon>
    </lineage>
</organism>